<evidence type="ECO:0000313" key="2">
    <source>
        <dbReference type="Proteomes" id="UP000535511"/>
    </source>
</evidence>
<evidence type="ECO:0000313" key="1">
    <source>
        <dbReference type="EMBL" id="NYD40334.1"/>
    </source>
</evidence>
<dbReference type="AlphaFoldDB" id="A0A7Y9E3B7"/>
<sequence length="175" mass="18813">MLISGRQAVEVLAGAGVTRRQARAALAARLAGEPVVTRGARLYREEAVIELASRPPLSESDVDHACPGPLFVARRLLDAGAGREEQLAALAPGWDLGVRGTNNLLQAFLYVQGSIPLVATVCGFVVLGAQIQRLRGEVGGRTYRMELGDAGEWFAAFRGRRLLCGPGRDFVFRGW</sequence>
<name>A0A7Y9E3B7_9ACTN</name>
<organism evidence="1 2">
    <name type="scientific">Nocardioides panaciterrulae</name>
    <dbReference type="NCBI Taxonomy" id="661492"/>
    <lineage>
        <taxon>Bacteria</taxon>
        <taxon>Bacillati</taxon>
        <taxon>Actinomycetota</taxon>
        <taxon>Actinomycetes</taxon>
        <taxon>Propionibacteriales</taxon>
        <taxon>Nocardioidaceae</taxon>
        <taxon>Nocardioides</taxon>
    </lineage>
</organism>
<dbReference type="RefSeq" id="WP_179662240.1">
    <property type="nucleotide sequence ID" value="NZ_JACCBG010000001.1"/>
</dbReference>
<keyword evidence="2" id="KW-1185">Reference proteome</keyword>
<dbReference type="Proteomes" id="UP000535511">
    <property type="component" value="Unassembled WGS sequence"/>
</dbReference>
<gene>
    <name evidence="1" type="ORF">BJZ21_000417</name>
</gene>
<proteinExistence type="predicted"/>
<comment type="caution">
    <text evidence="1">The sequence shown here is derived from an EMBL/GenBank/DDBJ whole genome shotgun (WGS) entry which is preliminary data.</text>
</comment>
<dbReference type="EMBL" id="JACCBG010000001">
    <property type="protein sequence ID" value="NYD40334.1"/>
    <property type="molecule type" value="Genomic_DNA"/>
</dbReference>
<reference evidence="1 2" key="1">
    <citation type="submission" date="2020-07" db="EMBL/GenBank/DDBJ databases">
        <title>Sequencing the genomes of 1000 actinobacteria strains.</title>
        <authorList>
            <person name="Klenk H.-P."/>
        </authorList>
    </citation>
    <scope>NUCLEOTIDE SEQUENCE [LARGE SCALE GENOMIC DNA]</scope>
    <source>
        <strain evidence="1 2">DSM 21350</strain>
    </source>
</reference>
<accession>A0A7Y9E3B7</accession>
<protein>
    <submittedName>
        <fullName evidence="1">Uncharacterized protein</fullName>
    </submittedName>
</protein>